<feature type="signal peptide" evidence="2">
    <location>
        <begin position="1"/>
        <end position="24"/>
    </location>
</feature>
<feature type="chain" id="PRO_5029528722" evidence="2">
    <location>
        <begin position="25"/>
        <end position="90"/>
    </location>
</feature>
<reference evidence="3 4" key="1">
    <citation type="journal article" date="2020" name="IScience">
        <title>Genome Sequencing of the Endangered Kingdonia uniflora (Circaeasteraceae, Ranunculales) Reveals Potential Mechanisms of Evolutionary Specialization.</title>
        <authorList>
            <person name="Sun Y."/>
            <person name="Deng T."/>
            <person name="Zhang A."/>
            <person name="Moore M.J."/>
            <person name="Landis J.B."/>
            <person name="Lin N."/>
            <person name="Zhang H."/>
            <person name="Zhang X."/>
            <person name="Huang J."/>
            <person name="Zhang X."/>
            <person name="Sun H."/>
            <person name="Wang H."/>
        </authorList>
    </citation>
    <scope>NUCLEOTIDE SEQUENCE [LARGE SCALE GENOMIC DNA]</scope>
    <source>
        <strain evidence="3">TB1705</strain>
        <tissue evidence="3">Leaf</tissue>
    </source>
</reference>
<evidence type="ECO:0000313" key="3">
    <source>
        <dbReference type="EMBL" id="KAF6134683.1"/>
    </source>
</evidence>
<gene>
    <name evidence="3" type="ORF">GIB67_002084</name>
</gene>
<organism evidence="3 4">
    <name type="scientific">Kingdonia uniflora</name>
    <dbReference type="NCBI Taxonomy" id="39325"/>
    <lineage>
        <taxon>Eukaryota</taxon>
        <taxon>Viridiplantae</taxon>
        <taxon>Streptophyta</taxon>
        <taxon>Embryophyta</taxon>
        <taxon>Tracheophyta</taxon>
        <taxon>Spermatophyta</taxon>
        <taxon>Magnoliopsida</taxon>
        <taxon>Ranunculales</taxon>
        <taxon>Circaeasteraceae</taxon>
        <taxon>Kingdonia</taxon>
    </lineage>
</organism>
<feature type="compositionally biased region" description="Basic and acidic residues" evidence="1">
    <location>
        <begin position="55"/>
        <end position="66"/>
    </location>
</feature>
<feature type="region of interest" description="Disordered" evidence="1">
    <location>
        <begin position="47"/>
        <end position="66"/>
    </location>
</feature>
<sequence>MKKMGFRHFSFTIIIFLLLVPSQGGSDTVLGSNNEVYEIDYRGPETHTFIPPPHRSGDSPWDHHDNVLARHKVQGPRALRVGRNGNTNHG</sequence>
<dbReference type="Proteomes" id="UP000541444">
    <property type="component" value="Unassembled WGS sequence"/>
</dbReference>
<name>A0A7J7KWD7_9MAGN</name>
<proteinExistence type="predicted"/>
<accession>A0A7J7KWD7</accession>
<comment type="caution">
    <text evidence="3">The sequence shown here is derived from an EMBL/GenBank/DDBJ whole genome shotgun (WGS) entry which is preliminary data.</text>
</comment>
<protein>
    <submittedName>
        <fullName evidence="3">Uncharacterized protein</fullName>
    </submittedName>
</protein>
<keyword evidence="4" id="KW-1185">Reference proteome</keyword>
<keyword evidence="2" id="KW-0732">Signal</keyword>
<evidence type="ECO:0000256" key="2">
    <source>
        <dbReference type="SAM" id="SignalP"/>
    </source>
</evidence>
<dbReference type="AlphaFoldDB" id="A0A7J7KWD7"/>
<dbReference type="EMBL" id="JACGCM010002827">
    <property type="protein sequence ID" value="KAF6134683.1"/>
    <property type="molecule type" value="Genomic_DNA"/>
</dbReference>
<dbReference type="OrthoDB" id="1932094at2759"/>
<evidence type="ECO:0000313" key="4">
    <source>
        <dbReference type="Proteomes" id="UP000541444"/>
    </source>
</evidence>
<evidence type="ECO:0000256" key="1">
    <source>
        <dbReference type="SAM" id="MobiDB-lite"/>
    </source>
</evidence>